<dbReference type="AlphaFoldDB" id="A0A7C8VIS4"/>
<dbReference type="OrthoDB" id="10009520at2759"/>
<dbReference type="EMBL" id="JAABOJ010000010">
    <property type="protein sequence ID" value="KAF3283690.1"/>
    <property type="molecule type" value="Genomic_DNA"/>
</dbReference>
<feature type="region of interest" description="Disordered" evidence="5">
    <location>
        <begin position="340"/>
        <end position="370"/>
    </location>
</feature>
<feature type="region of interest" description="Disordered" evidence="5">
    <location>
        <begin position="478"/>
        <end position="505"/>
    </location>
</feature>
<dbReference type="InterPro" id="IPR002867">
    <property type="entry name" value="IBR_dom"/>
</dbReference>
<feature type="compositionally biased region" description="Basic and acidic residues" evidence="5">
    <location>
        <begin position="563"/>
        <end position="576"/>
    </location>
</feature>
<evidence type="ECO:0000313" key="8">
    <source>
        <dbReference type="Proteomes" id="UP000474640"/>
    </source>
</evidence>
<dbReference type="InterPro" id="IPR031127">
    <property type="entry name" value="E3_UB_ligase_RBR"/>
</dbReference>
<feature type="compositionally biased region" description="Low complexity" evidence="5">
    <location>
        <begin position="154"/>
        <end position="175"/>
    </location>
</feature>
<protein>
    <recommendedName>
        <fullName evidence="6">IBR domain-containing protein</fullName>
    </recommendedName>
</protein>
<dbReference type="Gene3D" id="1.20.120.1750">
    <property type="match status" value="1"/>
</dbReference>
<dbReference type="GO" id="GO:0008270">
    <property type="term" value="F:zinc ion binding"/>
    <property type="evidence" value="ECO:0007669"/>
    <property type="project" value="UniProtKB-KW"/>
</dbReference>
<dbReference type="GO" id="GO:0004842">
    <property type="term" value="F:ubiquitin-protein transferase activity"/>
    <property type="evidence" value="ECO:0007669"/>
    <property type="project" value="InterPro"/>
</dbReference>
<proteinExistence type="predicted"/>
<feature type="region of interest" description="Disordered" evidence="5">
    <location>
        <begin position="32"/>
        <end position="59"/>
    </location>
</feature>
<evidence type="ECO:0000256" key="4">
    <source>
        <dbReference type="ARBA" id="ARBA00022833"/>
    </source>
</evidence>
<sequence>MAGGEPIPENPLIGTEDFPTVTTQKPVLPCVESAHESTEIETVRTESTTTTTEDHQPENSAVLVIPLEDQDAIRNFWDMTGVMDEDAKTEVAVEITLPEPEESGASGEAPATPIAEPTATETPAPEASLPTPPPEENAQSTTPTETRGEEPQPEAESQAPETQEAPAPEATEAAEVPPPTPQVQNRNRIPFRGICDTCKGGETRCYATCCLACGDDFVLIFEDEANDEEARAKLKEDKRPDCNPGDEGTAYCKNCLLDWFDNCIAWPHRETLPQHEGQSVLYLVTPFVSDAYMQRLKDIQAYWDDKEKIFCPVPTCSSYIPRTAYTVTKEETVTRTVIKPTPAKEESVTVPATEGQTTETTAEPAPEANTETTAIAAETTETVAPVETETTETVAPVETETTETVAPVETATEQEGSTVAQPEATVEPAAQTESEATVVETTTETTVEPNVPTNVETNGQVNVEAPEGTGAEANAEVNAETNENAAEPAAEEKKEEPTPEPETETITEVVEKEYKTQLAICLSPTCQTPVCTLCKSHFHGLDTPCGSRTSFFKEFMLSKYRKGKEEKEEKEEKEGENNENGEQNGEENASEPTVEDDSEGEYDEDGEYEDYPNRYRQCVNCQNLVARHTGCDHMTCACGAAFCFYCGGEYGQYHSCLTDKDYLAGNGVGGIKITTEEGFFDDEGAVVVVNHLGVVGKEEEAANVAKWLDMVEFTENDEPKKSWKIKTGVEVGGPVKAELVFSDAENVRLAKPMKDWKGKYY</sequence>
<evidence type="ECO:0000256" key="5">
    <source>
        <dbReference type="SAM" id="MobiDB-lite"/>
    </source>
</evidence>
<feature type="compositionally biased region" description="Low complexity" evidence="5">
    <location>
        <begin position="478"/>
        <end position="488"/>
    </location>
</feature>
<reference evidence="7 8" key="1">
    <citation type="submission" date="2020-01" db="EMBL/GenBank/DDBJ databases">
        <authorList>
            <person name="Palmer J.M."/>
        </authorList>
    </citation>
    <scope>NUCLEOTIDE SEQUENCE [LARGE SCALE GENOMIC DNA]</scope>
    <source>
        <strain evidence="7 8">TWF970</strain>
    </source>
</reference>
<feature type="compositionally biased region" description="Basic and acidic residues" evidence="5">
    <location>
        <begin position="33"/>
        <end position="44"/>
    </location>
</feature>
<keyword evidence="1" id="KW-0479">Metal-binding</keyword>
<feature type="region of interest" description="Disordered" evidence="5">
    <location>
        <begin position="382"/>
        <end position="457"/>
    </location>
</feature>
<evidence type="ECO:0000256" key="1">
    <source>
        <dbReference type="ARBA" id="ARBA00022723"/>
    </source>
</evidence>
<dbReference type="Proteomes" id="UP000474640">
    <property type="component" value="Unassembled WGS sequence"/>
</dbReference>
<dbReference type="SUPFAM" id="SSF57850">
    <property type="entry name" value="RING/U-box"/>
    <property type="match status" value="1"/>
</dbReference>
<feature type="region of interest" description="Disordered" evidence="5">
    <location>
        <begin position="98"/>
        <end position="187"/>
    </location>
</feature>
<feature type="compositionally biased region" description="Low complexity" evidence="5">
    <location>
        <begin position="382"/>
        <end position="413"/>
    </location>
</feature>
<gene>
    <name evidence="7" type="ORF">TWF970_000866</name>
</gene>
<feature type="compositionally biased region" description="Low complexity" evidence="5">
    <location>
        <begin position="108"/>
        <end position="129"/>
    </location>
</feature>
<accession>A0A7C8VIS4</accession>
<dbReference type="GO" id="GO:0016567">
    <property type="term" value="P:protein ubiquitination"/>
    <property type="evidence" value="ECO:0007669"/>
    <property type="project" value="InterPro"/>
</dbReference>
<feature type="compositionally biased region" description="Low complexity" evidence="5">
    <location>
        <begin position="349"/>
        <end position="370"/>
    </location>
</feature>
<keyword evidence="4" id="KW-0862">Zinc</keyword>
<evidence type="ECO:0000313" key="7">
    <source>
        <dbReference type="EMBL" id="KAF3283690.1"/>
    </source>
</evidence>
<feature type="domain" description="IBR" evidence="6">
    <location>
        <begin position="613"/>
        <end position="656"/>
    </location>
</feature>
<keyword evidence="3" id="KW-0833">Ubl conjugation pathway</keyword>
<feature type="region of interest" description="Disordered" evidence="5">
    <location>
        <begin position="562"/>
        <end position="608"/>
    </location>
</feature>
<evidence type="ECO:0000256" key="3">
    <source>
        <dbReference type="ARBA" id="ARBA00022786"/>
    </source>
</evidence>
<keyword evidence="2" id="KW-0863">Zinc-finger</keyword>
<name>A0A7C8VIS4_ORBOL</name>
<evidence type="ECO:0000256" key="2">
    <source>
        <dbReference type="ARBA" id="ARBA00022771"/>
    </source>
</evidence>
<feature type="compositionally biased region" description="Acidic residues" evidence="5">
    <location>
        <begin position="584"/>
        <end position="608"/>
    </location>
</feature>
<dbReference type="PANTHER" id="PTHR11685">
    <property type="entry name" value="RBR FAMILY RING FINGER AND IBR DOMAIN-CONTAINING"/>
    <property type="match status" value="1"/>
</dbReference>
<dbReference type="Pfam" id="PF01485">
    <property type="entry name" value="IBR"/>
    <property type="match status" value="1"/>
</dbReference>
<organism evidence="7 8">
    <name type="scientific">Orbilia oligospora</name>
    <name type="common">Nematode-trapping fungus</name>
    <name type="synonym">Arthrobotrys oligospora</name>
    <dbReference type="NCBI Taxonomy" id="2813651"/>
    <lineage>
        <taxon>Eukaryota</taxon>
        <taxon>Fungi</taxon>
        <taxon>Dikarya</taxon>
        <taxon>Ascomycota</taxon>
        <taxon>Pezizomycotina</taxon>
        <taxon>Orbiliomycetes</taxon>
        <taxon>Orbiliales</taxon>
        <taxon>Orbiliaceae</taxon>
        <taxon>Orbilia</taxon>
    </lineage>
</organism>
<dbReference type="CDD" id="cd22584">
    <property type="entry name" value="Rcat_RBR_unk"/>
    <property type="match status" value="1"/>
</dbReference>
<evidence type="ECO:0000259" key="6">
    <source>
        <dbReference type="Pfam" id="PF01485"/>
    </source>
</evidence>
<comment type="caution">
    <text evidence="7">The sequence shown here is derived from an EMBL/GenBank/DDBJ whole genome shotgun (WGS) entry which is preliminary data.</text>
</comment>
<feature type="compositionally biased region" description="Low complexity" evidence="5">
    <location>
        <begin position="437"/>
        <end position="457"/>
    </location>
</feature>